<accession>A0A3S0XGG6</accession>
<dbReference type="Proteomes" id="UP000268857">
    <property type="component" value="Unassembled WGS sequence"/>
</dbReference>
<sequence length="88" mass="10036">MAMPYHIVLDTNVLLAALRSSRGASYKLLTILNDSHWQLNVSTALSAQVSAWMTKNCIEEKAKRVSWDKFQQVLNKVPDVEPEDYDKL</sequence>
<comment type="caution">
    <text evidence="2">The sequence shown here is derived from an EMBL/GenBank/DDBJ whole genome shotgun (WGS) entry which is preliminary data.</text>
</comment>
<evidence type="ECO:0000313" key="3">
    <source>
        <dbReference type="Proteomes" id="UP000268857"/>
    </source>
</evidence>
<name>A0A3S0XGG6_CHLFR</name>
<evidence type="ECO:0000313" key="2">
    <source>
        <dbReference type="EMBL" id="RUR72410.1"/>
    </source>
</evidence>
<organism evidence="2 3">
    <name type="scientific">Chlorogloeopsis fritschii PCC 6912</name>
    <dbReference type="NCBI Taxonomy" id="211165"/>
    <lineage>
        <taxon>Bacteria</taxon>
        <taxon>Bacillati</taxon>
        <taxon>Cyanobacteriota</taxon>
        <taxon>Cyanophyceae</taxon>
        <taxon>Nostocales</taxon>
        <taxon>Chlorogloeopsidaceae</taxon>
        <taxon>Chlorogloeopsis</taxon>
    </lineage>
</organism>
<dbReference type="AlphaFoldDB" id="A0A3S0XGG6"/>
<gene>
    <name evidence="2" type="ORF">PCC6912_63150</name>
</gene>
<feature type="domain" description="PIN" evidence="1">
    <location>
        <begin position="7"/>
        <end position="80"/>
    </location>
</feature>
<evidence type="ECO:0000259" key="1">
    <source>
        <dbReference type="Pfam" id="PF13470"/>
    </source>
</evidence>
<dbReference type="OrthoDB" id="428665at2"/>
<protein>
    <recommendedName>
        <fullName evidence="1">PIN domain-containing protein</fullName>
    </recommendedName>
</protein>
<reference evidence="2 3" key="1">
    <citation type="journal article" date="2019" name="Genome Biol. Evol.">
        <title>Day and night: Metabolic profiles and evolutionary relationships of six axenic non-marine cyanobacteria.</title>
        <authorList>
            <person name="Will S.E."/>
            <person name="Henke P."/>
            <person name="Boedeker C."/>
            <person name="Huang S."/>
            <person name="Brinkmann H."/>
            <person name="Rohde M."/>
            <person name="Jarek M."/>
            <person name="Friedl T."/>
            <person name="Seufert S."/>
            <person name="Schumacher M."/>
            <person name="Overmann J."/>
            <person name="Neumann-Schaal M."/>
            <person name="Petersen J."/>
        </authorList>
    </citation>
    <scope>NUCLEOTIDE SEQUENCE [LARGE SCALE GENOMIC DNA]</scope>
    <source>
        <strain evidence="2 3">PCC 6912</strain>
    </source>
</reference>
<dbReference type="Pfam" id="PF13470">
    <property type="entry name" value="PIN_3"/>
    <property type="match status" value="1"/>
</dbReference>
<proteinExistence type="predicted"/>
<dbReference type="InterPro" id="IPR002716">
    <property type="entry name" value="PIN_dom"/>
</dbReference>
<keyword evidence="3" id="KW-1185">Reference proteome</keyword>
<dbReference type="EMBL" id="RSCJ01000049">
    <property type="protein sequence ID" value="RUR72410.1"/>
    <property type="molecule type" value="Genomic_DNA"/>
</dbReference>